<evidence type="ECO:0000256" key="4">
    <source>
        <dbReference type="ARBA" id="ARBA00022729"/>
    </source>
</evidence>
<keyword evidence="3" id="KW-0479">Metal-binding</keyword>
<feature type="signal peptide" evidence="10">
    <location>
        <begin position="1"/>
        <end position="17"/>
    </location>
</feature>
<feature type="compositionally biased region" description="Polar residues" evidence="9">
    <location>
        <begin position="228"/>
        <end position="244"/>
    </location>
</feature>
<evidence type="ECO:0000256" key="7">
    <source>
        <dbReference type="ARBA" id="ARBA00023049"/>
    </source>
</evidence>
<keyword evidence="5" id="KW-0378">Hydrolase</keyword>
<keyword evidence="4 10" id="KW-0732">Signal</keyword>
<accession>A0A4S8MQU5</accession>
<dbReference type="PANTHER" id="PTHR47466:SF1">
    <property type="entry name" value="METALLOPROTEASE MEP1 (AFU_ORTHOLOGUE AFUA_1G07730)-RELATED"/>
    <property type="match status" value="1"/>
</dbReference>
<evidence type="ECO:0000256" key="10">
    <source>
        <dbReference type="SAM" id="SignalP"/>
    </source>
</evidence>
<dbReference type="CDD" id="cd04275">
    <property type="entry name" value="ZnMc_pappalysin_like"/>
    <property type="match status" value="1"/>
</dbReference>
<evidence type="ECO:0000259" key="11">
    <source>
        <dbReference type="Pfam" id="PF05572"/>
    </source>
</evidence>
<reference evidence="12 13" key="1">
    <citation type="journal article" date="2019" name="Nat. Ecol. Evol.">
        <title>Megaphylogeny resolves global patterns of mushroom evolution.</title>
        <authorList>
            <person name="Varga T."/>
            <person name="Krizsan K."/>
            <person name="Foldi C."/>
            <person name="Dima B."/>
            <person name="Sanchez-Garcia M."/>
            <person name="Sanchez-Ramirez S."/>
            <person name="Szollosi G.J."/>
            <person name="Szarkandi J.G."/>
            <person name="Papp V."/>
            <person name="Albert L."/>
            <person name="Andreopoulos W."/>
            <person name="Angelini C."/>
            <person name="Antonin V."/>
            <person name="Barry K.W."/>
            <person name="Bougher N.L."/>
            <person name="Buchanan P."/>
            <person name="Buyck B."/>
            <person name="Bense V."/>
            <person name="Catcheside P."/>
            <person name="Chovatia M."/>
            <person name="Cooper J."/>
            <person name="Damon W."/>
            <person name="Desjardin D."/>
            <person name="Finy P."/>
            <person name="Geml J."/>
            <person name="Haridas S."/>
            <person name="Hughes K."/>
            <person name="Justo A."/>
            <person name="Karasinski D."/>
            <person name="Kautmanova I."/>
            <person name="Kiss B."/>
            <person name="Kocsube S."/>
            <person name="Kotiranta H."/>
            <person name="LaButti K.M."/>
            <person name="Lechner B.E."/>
            <person name="Liimatainen K."/>
            <person name="Lipzen A."/>
            <person name="Lukacs Z."/>
            <person name="Mihaltcheva S."/>
            <person name="Morgado L.N."/>
            <person name="Niskanen T."/>
            <person name="Noordeloos M.E."/>
            <person name="Ohm R.A."/>
            <person name="Ortiz-Santana B."/>
            <person name="Ovrebo C."/>
            <person name="Racz N."/>
            <person name="Riley R."/>
            <person name="Savchenko A."/>
            <person name="Shiryaev A."/>
            <person name="Soop K."/>
            <person name="Spirin V."/>
            <person name="Szebenyi C."/>
            <person name="Tomsovsky M."/>
            <person name="Tulloss R.E."/>
            <person name="Uehling J."/>
            <person name="Grigoriev I.V."/>
            <person name="Vagvolgyi C."/>
            <person name="Papp T."/>
            <person name="Martin F.M."/>
            <person name="Miettinen O."/>
            <person name="Hibbett D.S."/>
            <person name="Nagy L.G."/>
        </authorList>
    </citation>
    <scope>NUCLEOTIDE SEQUENCE [LARGE SCALE GENOMIC DNA]</scope>
    <source>
        <strain evidence="12 13">CBS 962.96</strain>
    </source>
</reference>
<feature type="chain" id="PRO_5020407117" evidence="10">
    <location>
        <begin position="18"/>
        <end position="295"/>
    </location>
</feature>
<dbReference type="GO" id="GO:0008237">
    <property type="term" value="F:metallopeptidase activity"/>
    <property type="evidence" value="ECO:0007669"/>
    <property type="project" value="UniProtKB-KW"/>
</dbReference>
<dbReference type="GO" id="GO:0006508">
    <property type="term" value="P:proteolysis"/>
    <property type="evidence" value="ECO:0007669"/>
    <property type="project" value="UniProtKB-KW"/>
</dbReference>
<evidence type="ECO:0000256" key="2">
    <source>
        <dbReference type="ARBA" id="ARBA00022670"/>
    </source>
</evidence>
<proteinExistence type="inferred from homology"/>
<keyword evidence="8" id="KW-1015">Disulfide bond</keyword>
<sequence length="295" mass="30829">MRFSVAAIALLATTALGSPLVNVTSGEITQRTCGTYISEEKLITAEKHFAANKVDPSALRPLAADAAAAATLNIYFHVVSKDSTTAGGNVPESQLRDQITVMNEAYAGSGITWTLAGIDRTVNSDWFNRAGPGSSQQTAMKRALRKGGVKDLNVYTVGFVSGSGAGLLGYATFPSDYSGNPTDDGIVMLFSSVPGGSTTNYNLGQTLTHEAGHWVGLYHTFQGGCSGSGDQVSDTPPEASSASGCPTGRDTCSGGGVDPIHNFMDYSYDSCMTEFTAGQITRLKSQMATYRGVSL</sequence>
<name>A0A4S8MQU5_DENBC</name>
<dbReference type="GO" id="GO:0046872">
    <property type="term" value="F:metal ion binding"/>
    <property type="evidence" value="ECO:0007669"/>
    <property type="project" value="UniProtKB-KW"/>
</dbReference>
<feature type="region of interest" description="Disordered" evidence="9">
    <location>
        <begin position="227"/>
        <end position="250"/>
    </location>
</feature>
<dbReference type="Pfam" id="PF05572">
    <property type="entry name" value="Peptidase_M43"/>
    <property type="match status" value="1"/>
</dbReference>
<dbReference type="PANTHER" id="PTHR47466">
    <property type="match status" value="1"/>
</dbReference>
<evidence type="ECO:0000313" key="13">
    <source>
        <dbReference type="Proteomes" id="UP000297245"/>
    </source>
</evidence>
<dbReference type="AlphaFoldDB" id="A0A4S8MQU5"/>
<keyword evidence="6" id="KW-0862">Zinc</keyword>
<dbReference type="SUPFAM" id="SSF55486">
    <property type="entry name" value="Metalloproteases ('zincins'), catalytic domain"/>
    <property type="match status" value="1"/>
</dbReference>
<evidence type="ECO:0000256" key="8">
    <source>
        <dbReference type="ARBA" id="ARBA00023157"/>
    </source>
</evidence>
<dbReference type="EMBL" id="ML179049">
    <property type="protein sequence ID" value="THV05448.1"/>
    <property type="molecule type" value="Genomic_DNA"/>
</dbReference>
<dbReference type="InterPro" id="IPR024079">
    <property type="entry name" value="MetalloPept_cat_dom_sf"/>
</dbReference>
<comment type="similarity">
    <text evidence="1">Belongs to the peptidase M43B family.</text>
</comment>
<dbReference type="Gene3D" id="3.40.390.10">
    <property type="entry name" value="Collagenase (Catalytic Domain)"/>
    <property type="match status" value="1"/>
</dbReference>
<evidence type="ECO:0000313" key="12">
    <source>
        <dbReference type="EMBL" id="THV05448.1"/>
    </source>
</evidence>
<evidence type="ECO:0000256" key="3">
    <source>
        <dbReference type="ARBA" id="ARBA00022723"/>
    </source>
</evidence>
<organism evidence="12 13">
    <name type="scientific">Dendrothele bispora (strain CBS 962.96)</name>
    <dbReference type="NCBI Taxonomy" id="1314807"/>
    <lineage>
        <taxon>Eukaryota</taxon>
        <taxon>Fungi</taxon>
        <taxon>Dikarya</taxon>
        <taxon>Basidiomycota</taxon>
        <taxon>Agaricomycotina</taxon>
        <taxon>Agaricomycetes</taxon>
        <taxon>Agaricomycetidae</taxon>
        <taxon>Agaricales</taxon>
        <taxon>Agaricales incertae sedis</taxon>
        <taxon>Dendrothele</taxon>
    </lineage>
</organism>
<evidence type="ECO:0000256" key="5">
    <source>
        <dbReference type="ARBA" id="ARBA00022801"/>
    </source>
</evidence>
<protein>
    <submittedName>
        <fullName evidence="12">Metalloprotease</fullName>
    </submittedName>
</protein>
<keyword evidence="2 12" id="KW-0645">Protease</keyword>
<dbReference type="Proteomes" id="UP000297245">
    <property type="component" value="Unassembled WGS sequence"/>
</dbReference>
<keyword evidence="7 12" id="KW-0482">Metalloprotease</keyword>
<evidence type="ECO:0000256" key="1">
    <source>
        <dbReference type="ARBA" id="ARBA00008721"/>
    </source>
</evidence>
<feature type="domain" description="Peptidase M43 pregnancy-associated plasma-A" evidence="11">
    <location>
        <begin position="150"/>
        <end position="287"/>
    </location>
</feature>
<evidence type="ECO:0000256" key="6">
    <source>
        <dbReference type="ARBA" id="ARBA00022833"/>
    </source>
</evidence>
<gene>
    <name evidence="12" type="ORF">K435DRAFT_816412</name>
</gene>
<dbReference type="InterPro" id="IPR008754">
    <property type="entry name" value="Peptidase_M43"/>
</dbReference>
<evidence type="ECO:0000256" key="9">
    <source>
        <dbReference type="SAM" id="MobiDB-lite"/>
    </source>
</evidence>
<dbReference type="OrthoDB" id="536211at2759"/>
<keyword evidence="13" id="KW-1185">Reference proteome</keyword>